<accession>A0A9P6XR79</accession>
<evidence type="ECO:0000313" key="3">
    <source>
        <dbReference type="Proteomes" id="UP000740926"/>
    </source>
</evidence>
<comment type="caution">
    <text evidence="2">The sequence shown here is derived from an EMBL/GenBank/DDBJ whole genome shotgun (WGS) entry which is preliminary data.</text>
</comment>
<proteinExistence type="predicted"/>
<reference evidence="2 3" key="1">
    <citation type="journal article" date="2020" name="Microb. Genom.">
        <title>Genetic diversity of clinical and environmental Mucorales isolates obtained from an investigation of mucormycosis cases among solid organ transplant recipients.</title>
        <authorList>
            <person name="Nguyen M.H."/>
            <person name="Kaul D."/>
            <person name="Muto C."/>
            <person name="Cheng S.J."/>
            <person name="Richter R.A."/>
            <person name="Bruno V.M."/>
            <person name="Liu G."/>
            <person name="Beyhan S."/>
            <person name="Sundermann A.J."/>
            <person name="Mounaud S."/>
            <person name="Pasculle A.W."/>
            <person name="Nierman W.C."/>
            <person name="Driscoll E."/>
            <person name="Cumbie R."/>
            <person name="Clancy C.J."/>
            <person name="Dupont C.L."/>
        </authorList>
    </citation>
    <scope>NUCLEOTIDE SEQUENCE [LARGE SCALE GENOMIC DNA]</scope>
    <source>
        <strain evidence="2 3">GL24</strain>
    </source>
</reference>
<evidence type="ECO:0000256" key="1">
    <source>
        <dbReference type="SAM" id="MobiDB-lite"/>
    </source>
</evidence>
<protein>
    <submittedName>
        <fullName evidence="2">Uncharacterized protein</fullName>
    </submittedName>
</protein>
<keyword evidence="3" id="KW-1185">Reference proteome</keyword>
<dbReference type="EMBL" id="JAANIU010012637">
    <property type="protein sequence ID" value="KAG1530357.1"/>
    <property type="molecule type" value="Genomic_DNA"/>
</dbReference>
<sequence>MKRSSLSSPLADDCVFRSIATTSAPTGSSSASRSSTGSALASRYGDRSSAAVRSASASGVGAASASATAASGACSTGWIDSIDPISTLAASPSAGTAGHPASK</sequence>
<dbReference type="AlphaFoldDB" id="A0A9P6XR79"/>
<evidence type="ECO:0000313" key="2">
    <source>
        <dbReference type="EMBL" id="KAG1530357.1"/>
    </source>
</evidence>
<gene>
    <name evidence="2" type="ORF">G6F50_017372</name>
</gene>
<name>A0A9P6XR79_9FUNG</name>
<organism evidence="2 3">
    <name type="scientific">Rhizopus delemar</name>
    <dbReference type="NCBI Taxonomy" id="936053"/>
    <lineage>
        <taxon>Eukaryota</taxon>
        <taxon>Fungi</taxon>
        <taxon>Fungi incertae sedis</taxon>
        <taxon>Mucoromycota</taxon>
        <taxon>Mucoromycotina</taxon>
        <taxon>Mucoromycetes</taxon>
        <taxon>Mucorales</taxon>
        <taxon>Mucorineae</taxon>
        <taxon>Rhizopodaceae</taxon>
        <taxon>Rhizopus</taxon>
    </lineage>
</organism>
<feature type="region of interest" description="Disordered" evidence="1">
    <location>
        <begin position="22"/>
        <end position="43"/>
    </location>
</feature>
<dbReference type="Proteomes" id="UP000740926">
    <property type="component" value="Unassembled WGS sequence"/>
</dbReference>